<dbReference type="Proteomes" id="UP001529510">
    <property type="component" value="Unassembled WGS sequence"/>
</dbReference>
<feature type="non-terminal residue" evidence="1">
    <location>
        <position position="64"/>
    </location>
</feature>
<name>A0ABD0P4L6_CIRMR</name>
<accession>A0ABD0P4L6</accession>
<sequence>LFFSIILRRKKSGTTRTLPGVVRLVKLSNHGRRLHNTIPTVKHGGGSIVLRGCFPAAGELVWVE</sequence>
<gene>
    <name evidence="1" type="ORF">M9458_037261</name>
</gene>
<evidence type="ECO:0000313" key="2">
    <source>
        <dbReference type="Proteomes" id="UP001529510"/>
    </source>
</evidence>
<feature type="non-terminal residue" evidence="1">
    <location>
        <position position="1"/>
    </location>
</feature>
<keyword evidence="2" id="KW-1185">Reference proteome</keyword>
<comment type="caution">
    <text evidence="1">The sequence shown here is derived from an EMBL/GenBank/DDBJ whole genome shotgun (WGS) entry which is preliminary data.</text>
</comment>
<dbReference type="EMBL" id="JAMKFB020000018">
    <property type="protein sequence ID" value="KAL0169039.1"/>
    <property type="molecule type" value="Genomic_DNA"/>
</dbReference>
<organism evidence="1 2">
    <name type="scientific">Cirrhinus mrigala</name>
    <name type="common">Mrigala</name>
    <dbReference type="NCBI Taxonomy" id="683832"/>
    <lineage>
        <taxon>Eukaryota</taxon>
        <taxon>Metazoa</taxon>
        <taxon>Chordata</taxon>
        <taxon>Craniata</taxon>
        <taxon>Vertebrata</taxon>
        <taxon>Euteleostomi</taxon>
        <taxon>Actinopterygii</taxon>
        <taxon>Neopterygii</taxon>
        <taxon>Teleostei</taxon>
        <taxon>Ostariophysi</taxon>
        <taxon>Cypriniformes</taxon>
        <taxon>Cyprinidae</taxon>
        <taxon>Labeoninae</taxon>
        <taxon>Labeonini</taxon>
        <taxon>Cirrhinus</taxon>
    </lineage>
</organism>
<reference evidence="1 2" key="1">
    <citation type="submission" date="2024-05" db="EMBL/GenBank/DDBJ databases">
        <title>Genome sequencing and assembly of Indian major carp, Cirrhinus mrigala (Hamilton, 1822).</title>
        <authorList>
            <person name="Mohindra V."/>
            <person name="Chowdhury L.M."/>
            <person name="Lal K."/>
            <person name="Jena J.K."/>
        </authorList>
    </citation>
    <scope>NUCLEOTIDE SEQUENCE [LARGE SCALE GENOMIC DNA]</scope>
    <source>
        <strain evidence="1">CM1030</strain>
        <tissue evidence="1">Blood</tissue>
    </source>
</reference>
<dbReference type="AlphaFoldDB" id="A0ABD0P4L6"/>
<protein>
    <submittedName>
        <fullName evidence="1">Uncharacterized protein</fullName>
    </submittedName>
</protein>
<proteinExistence type="predicted"/>
<evidence type="ECO:0000313" key="1">
    <source>
        <dbReference type="EMBL" id="KAL0169039.1"/>
    </source>
</evidence>